<dbReference type="GO" id="GO:0033214">
    <property type="term" value="P:siderophore-iron import into cell"/>
    <property type="evidence" value="ECO:0007669"/>
    <property type="project" value="TreeGrafter"/>
</dbReference>
<dbReference type="PANTHER" id="PTHR30472">
    <property type="entry name" value="FERRIC ENTEROBACTIN TRANSPORT SYSTEM PERMEASE PROTEIN"/>
    <property type="match status" value="1"/>
</dbReference>
<dbReference type="InterPro" id="IPR000522">
    <property type="entry name" value="ABC_transptr_permease_BtuC"/>
</dbReference>
<keyword evidence="6 8" id="KW-1133">Transmembrane helix</keyword>
<proteinExistence type="inferred from homology"/>
<sequence>MTTTTTAPDKTPAPRVVARRPQRLTRGPVVWVAAAAALVLAATVALGAGDYGLSPDRILATLTGHGEPLEELVVYQLRLPRLVLGLAVGAMLGISGAITQTTARNGLASPDLLGVTNGASAGAVAVIVLGGGTGSELTSVLGGLGVTAAALIGGLVSAALVGALLYLTSGGALQVVLVGVGVSAFFSGLTSWLLVEASIDDAERASA</sequence>
<dbReference type="Proteomes" id="UP000006078">
    <property type="component" value="Unassembled WGS sequence"/>
</dbReference>
<name>I7KJH3_9CORY</name>
<feature type="transmembrane region" description="Helical" evidence="8">
    <location>
        <begin position="112"/>
        <end position="132"/>
    </location>
</feature>
<dbReference type="GO" id="GO:0005886">
    <property type="term" value="C:plasma membrane"/>
    <property type="evidence" value="ECO:0007669"/>
    <property type="project" value="UniProtKB-SubCell"/>
</dbReference>
<accession>I7KJH3</accession>
<dbReference type="EMBL" id="AHAE01000032">
    <property type="protein sequence ID" value="EJZ82377.1"/>
    <property type="molecule type" value="Genomic_DNA"/>
</dbReference>
<evidence type="ECO:0000256" key="3">
    <source>
        <dbReference type="ARBA" id="ARBA00022448"/>
    </source>
</evidence>
<dbReference type="HOGENOM" id="CLU_1325885_0_0_11"/>
<evidence type="ECO:0000313" key="11">
    <source>
        <dbReference type="Proteomes" id="UP000006078"/>
    </source>
</evidence>
<evidence type="ECO:0000256" key="4">
    <source>
        <dbReference type="ARBA" id="ARBA00022475"/>
    </source>
</evidence>
<evidence type="ECO:0000256" key="8">
    <source>
        <dbReference type="SAM" id="Phobius"/>
    </source>
</evidence>
<feature type="transmembrane region" description="Helical" evidence="8">
    <location>
        <begin position="175"/>
        <end position="195"/>
    </location>
</feature>
<organism evidence="9 12">
    <name type="scientific">Corynebacterium otitidis ATCC 51513</name>
    <dbReference type="NCBI Taxonomy" id="883169"/>
    <lineage>
        <taxon>Bacteria</taxon>
        <taxon>Bacillati</taxon>
        <taxon>Actinomycetota</taxon>
        <taxon>Actinomycetes</taxon>
        <taxon>Mycobacteriales</taxon>
        <taxon>Corynebacteriaceae</taxon>
        <taxon>Corynebacterium</taxon>
    </lineage>
</organism>
<dbReference type="InterPro" id="IPR037294">
    <property type="entry name" value="ABC_BtuC-like"/>
</dbReference>
<dbReference type="GO" id="GO:0022857">
    <property type="term" value="F:transmembrane transporter activity"/>
    <property type="evidence" value="ECO:0007669"/>
    <property type="project" value="InterPro"/>
</dbReference>
<dbReference type="OrthoDB" id="4455417at2"/>
<feature type="transmembrane region" description="Helical" evidence="8">
    <location>
        <begin position="29"/>
        <end position="49"/>
    </location>
</feature>
<keyword evidence="3" id="KW-0813">Transport</keyword>
<evidence type="ECO:0000313" key="12">
    <source>
        <dbReference type="Proteomes" id="UP000011016"/>
    </source>
</evidence>
<dbReference type="Pfam" id="PF01032">
    <property type="entry name" value="FecCD"/>
    <property type="match status" value="1"/>
</dbReference>
<reference evidence="9 12" key="1">
    <citation type="journal article" date="2012" name="J. Bacteriol.">
        <title>Draft Genome Sequence of Turicella otitidis ATCC 51513, Isolated from Middle Ear Fluid from a Child with Otitis Media.</title>
        <authorList>
            <person name="Brinkrolf K."/>
            <person name="Schneider J."/>
            <person name="Knecht M."/>
            <person name="Ruckert C."/>
            <person name="Tauch A."/>
        </authorList>
    </citation>
    <scope>NUCLEOTIDE SEQUENCE [LARGE SCALE GENOMIC DNA]</scope>
    <source>
        <strain evidence="9 12">ATCC 51513</strain>
    </source>
</reference>
<evidence type="ECO:0000313" key="9">
    <source>
        <dbReference type="EMBL" id="CCI83615.1"/>
    </source>
</evidence>
<keyword evidence="11" id="KW-1185">Reference proteome</keyword>
<keyword evidence="4" id="KW-1003">Cell membrane</keyword>
<dbReference type="SUPFAM" id="SSF81345">
    <property type="entry name" value="ABC transporter involved in vitamin B12 uptake, BtuC"/>
    <property type="match status" value="1"/>
</dbReference>
<feature type="transmembrane region" description="Helical" evidence="8">
    <location>
        <begin position="82"/>
        <end position="100"/>
    </location>
</feature>
<evidence type="ECO:0000313" key="10">
    <source>
        <dbReference type="EMBL" id="EJZ82377.1"/>
    </source>
</evidence>
<reference evidence="10 11" key="2">
    <citation type="submission" date="2012-08" db="EMBL/GenBank/DDBJ databases">
        <title>The Genome Sequence of Turicella otitidis ATCC 51513.</title>
        <authorList>
            <consortium name="The Broad Institute Genome Sequencing Platform"/>
            <person name="Earl A."/>
            <person name="Ward D."/>
            <person name="Feldgarden M."/>
            <person name="Gevers D."/>
            <person name="Huys G."/>
            <person name="Walker B."/>
            <person name="Young S.K."/>
            <person name="Zeng Q."/>
            <person name="Gargeya S."/>
            <person name="Fitzgerald M."/>
            <person name="Haas B."/>
            <person name="Abouelleil A."/>
            <person name="Alvarado L."/>
            <person name="Arachchi H.M."/>
            <person name="Berlin A.M."/>
            <person name="Chapman S.B."/>
            <person name="Goldberg J."/>
            <person name="Griggs A."/>
            <person name="Gujja S."/>
            <person name="Hansen M."/>
            <person name="Howarth C."/>
            <person name="Imamovic A."/>
            <person name="Larimer J."/>
            <person name="McCowen C."/>
            <person name="Montmayeur A."/>
            <person name="Murphy C."/>
            <person name="Neiman D."/>
            <person name="Pearson M."/>
            <person name="Priest M."/>
            <person name="Roberts A."/>
            <person name="Saif S."/>
            <person name="Shea T."/>
            <person name="Sisk P."/>
            <person name="Sykes S."/>
            <person name="Wortman J."/>
            <person name="Nusbaum C."/>
            <person name="Birren B."/>
        </authorList>
    </citation>
    <scope>NUCLEOTIDE SEQUENCE [LARGE SCALE GENOMIC DNA]</scope>
    <source>
        <strain evidence="10 11">ATCC 51513</strain>
    </source>
</reference>
<evidence type="ECO:0000256" key="6">
    <source>
        <dbReference type="ARBA" id="ARBA00022989"/>
    </source>
</evidence>
<dbReference type="PANTHER" id="PTHR30472:SF24">
    <property type="entry name" value="FERRIC ENTEROBACTIN TRANSPORT SYSTEM PERMEASE PROTEIN FEPG"/>
    <property type="match status" value="1"/>
</dbReference>
<keyword evidence="5 8" id="KW-0812">Transmembrane</keyword>
<comment type="caution">
    <text evidence="9">The sequence shown here is derived from an EMBL/GenBank/DDBJ whole genome shotgun (WGS) entry which is preliminary data.</text>
</comment>
<keyword evidence="7 8" id="KW-0472">Membrane</keyword>
<dbReference type="AlphaFoldDB" id="I7KJH3"/>
<dbReference type="eggNOG" id="COG4779">
    <property type="taxonomic scope" value="Bacteria"/>
</dbReference>
<comment type="similarity">
    <text evidence="2">Belongs to the binding-protein-dependent transport system permease family. FecCD subfamily.</text>
</comment>
<dbReference type="EMBL" id="CAJZ01000119">
    <property type="protein sequence ID" value="CCI83615.1"/>
    <property type="molecule type" value="Genomic_DNA"/>
</dbReference>
<evidence type="ECO:0000256" key="2">
    <source>
        <dbReference type="ARBA" id="ARBA00007935"/>
    </source>
</evidence>
<dbReference type="Proteomes" id="UP000011016">
    <property type="component" value="Unassembled WGS sequence"/>
</dbReference>
<evidence type="ECO:0000256" key="1">
    <source>
        <dbReference type="ARBA" id="ARBA00004651"/>
    </source>
</evidence>
<feature type="transmembrane region" description="Helical" evidence="8">
    <location>
        <begin position="144"/>
        <end position="168"/>
    </location>
</feature>
<comment type="subcellular location">
    <subcellularLocation>
        <location evidence="1">Cell membrane</location>
        <topology evidence="1">Multi-pass membrane protein</topology>
    </subcellularLocation>
</comment>
<evidence type="ECO:0000256" key="5">
    <source>
        <dbReference type="ARBA" id="ARBA00022692"/>
    </source>
</evidence>
<evidence type="ECO:0000256" key="7">
    <source>
        <dbReference type="ARBA" id="ARBA00023136"/>
    </source>
</evidence>
<gene>
    <name evidence="9" type="ORF">BN46_0885</name>
    <name evidence="10" type="ORF">HMPREF9719_00602</name>
</gene>
<protein>
    <submittedName>
        <fullName evidence="9">Iron-uptake system permease protein feuC</fullName>
    </submittedName>
</protein>
<dbReference type="Gene3D" id="1.10.3470.10">
    <property type="entry name" value="ABC transporter involved in vitamin B12 uptake, BtuC"/>
    <property type="match status" value="1"/>
</dbReference>